<feature type="compositionally biased region" description="Basic residues" evidence="13">
    <location>
        <begin position="73"/>
        <end position="85"/>
    </location>
</feature>
<evidence type="ECO:0000256" key="1">
    <source>
        <dbReference type="ARBA" id="ARBA00004604"/>
    </source>
</evidence>
<name>A0A0F7SV88_PHARH</name>
<proteinExistence type="inferred from homology"/>
<dbReference type="InterPro" id="IPR044742">
    <property type="entry name" value="DEAD/DEAH_RhlB"/>
</dbReference>
<feature type="domain" description="Helicase ATP-binding" evidence="14">
    <location>
        <begin position="200"/>
        <end position="380"/>
    </location>
</feature>
<dbReference type="EMBL" id="LN483157">
    <property type="protein sequence ID" value="CED83853.1"/>
    <property type="molecule type" value="Genomic_DNA"/>
</dbReference>
<evidence type="ECO:0000256" key="9">
    <source>
        <dbReference type="ARBA" id="ARBA00022840"/>
    </source>
</evidence>
<evidence type="ECO:0000256" key="4">
    <source>
        <dbReference type="ARBA" id="ARBA00022517"/>
    </source>
</evidence>
<evidence type="ECO:0000259" key="14">
    <source>
        <dbReference type="PROSITE" id="PS51192"/>
    </source>
</evidence>
<keyword evidence="9 12" id="KW-0067">ATP-binding</keyword>
<comment type="subcellular location">
    <subcellularLocation>
        <location evidence="1">Nucleus</location>
        <location evidence="1">Nucleolus</location>
    </subcellularLocation>
</comment>
<dbReference type="SMART" id="SM00490">
    <property type="entry name" value="HELICc"/>
    <property type="match status" value="1"/>
</dbReference>
<dbReference type="InterPro" id="IPR001650">
    <property type="entry name" value="Helicase_C-like"/>
</dbReference>
<dbReference type="InterPro" id="IPR027417">
    <property type="entry name" value="P-loop_NTPase"/>
</dbReference>
<dbReference type="InterPro" id="IPR011545">
    <property type="entry name" value="DEAD/DEAH_box_helicase_dom"/>
</dbReference>
<evidence type="ECO:0000256" key="3">
    <source>
        <dbReference type="ARBA" id="ARBA00012552"/>
    </source>
</evidence>
<comment type="similarity">
    <text evidence="2">Belongs to the DEAD box helicase family. DDX5/DBP2 subfamily.</text>
</comment>
<evidence type="ECO:0000256" key="2">
    <source>
        <dbReference type="ARBA" id="ARBA00009334"/>
    </source>
</evidence>
<dbReference type="CDD" id="cd18787">
    <property type="entry name" value="SF2_C_DEAD"/>
    <property type="match status" value="1"/>
</dbReference>
<dbReference type="Pfam" id="PF00270">
    <property type="entry name" value="DEAD"/>
    <property type="match status" value="1"/>
</dbReference>
<dbReference type="GO" id="GO:0016787">
    <property type="term" value="F:hydrolase activity"/>
    <property type="evidence" value="ECO:0007669"/>
    <property type="project" value="UniProtKB-KW"/>
</dbReference>
<protein>
    <recommendedName>
        <fullName evidence="3">RNA helicase</fullName>
        <ecNumber evidence="3">3.6.4.13</ecNumber>
    </recommendedName>
</protein>
<dbReference type="PROSITE" id="PS51194">
    <property type="entry name" value="HELICASE_CTER"/>
    <property type="match status" value="1"/>
</dbReference>
<comment type="function">
    <text evidence="11">ATP-dependent RNA helicase required for 60S ribosomal subunit synthesis. Involved in efficient pre-rRNA processing, predominantly at site A3, which is necessary for the normal formation of 25S and 5.8S rRNAs.</text>
</comment>
<dbReference type="AlphaFoldDB" id="A0A0F7SV88"/>
<feature type="domain" description="Helicase C-terminal" evidence="15">
    <location>
        <begin position="406"/>
        <end position="565"/>
    </location>
</feature>
<dbReference type="Gene3D" id="3.40.50.300">
    <property type="entry name" value="P-loop containing nucleotide triphosphate hydrolases"/>
    <property type="match status" value="2"/>
</dbReference>
<evidence type="ECO:0000256" key="5">
    <source>
        <dbReference type="ARBA" id="ARBA00022552"/>
    </source>
</evidence>
<dbReference type="SUPFAM" id="SSF52540">
    <property type="entry name" value="P-loop containing nucleoside triphosphate hydrolases"/>
    <property type="match status" value="1"/>
</dbReference>
<feature type="region of interest" description="Disordered" evidence="13">
    <location>
        <begin position="1"/>
        <end position="144"/>
    </location>
</feature>
<evidence type="ECO:0000313" key="16">
    <source>
        <dbReference type="EMBL" id="CED83853.1"/>
    </source>
</evidence>
<organism evidence="16">
    <name type="scientific">Phaffia rhodozyma</name>
    <name type="common">Yeast</name>
    <name type="synonym">Xanthophyllomyces dendrorhous</name>
    <dbReference type="NCBI Taxonomy" id="264483"/>
    <lineage>
        <taxon>Eukaryota</taxon>
        <taxon>Fungi</taxon>
        <taxon>Dikarya</taxon>
        <taxon>Basidiomycota</taxon>
        <taxon>Agaricomycotina</taxon>
        <taxon>Tremellomycetes</taxon>
        <taxon>Cystofilobasidiales</taxon>
        <taxon>Mrakiaceae</taxon>
        <taxon>Phaffia</taxon>
    </lineage>
</organism>
<dbReference type="PROSITE" id="PS00039">
    <property type="entry name" value="DEAD_ATP_HELICASE"/>
    <property type="match status" value="1"/>
</dbReference>
<dbReference type="EC" id="3.6.4.13" evidence="3"/>
<dbReference type="InterPro" id="IPR000629">
    <property type="entry name" value="RNA-helicase_DEAD-box_CS"/>
</dbReference>
<keyword evidence="6 12" id="KW-0547">Nucleotide-binding</keyword>
<dbReference type="GO" id="GO:0003724">
    <property type="term" value="F:RNA helicase activity"/>
    <property type="evidence" value="ECO:0007669"/>
    <property type="project" value="UniProtKB-EC"/>
</dbReference>
<dbReference type="GO" id="GO:0003676">
    <property type="term" value="F:nucleic acid binding"/>
    <property type="evidence" value="ECO:0007669"/>
    <property type="project" value="InterPro"/>
</dbReference>
<keyword evidence="10" id="KW-0539">Nucleus</keyword>
<dbReference type="PANTHER" id="PTHR47958">
    <property type="entry name" value="ATP-DEPENDENT RNA HELICASE DBP3"/>
    <property type="match status" value="1"/>
</dbReference>
<keyword evidence="4" id="KW-0690">Ribosome biogenesis</keyword>
<reference evidence="16" key="1">
    <citation type="submission" date="2014-08" db="EMBL/GenBank/DDBJ databases">
        <authorList>
            <person name="Sharma Rahul"/>
            <person name="Thines Marco"/>
        </authorList>
    </citation>
    <scope>NUCLEOTIDE SEQUENCE</scope>
</reference>
<accession>A0A0F7SV88</accession>
<keyword evidence="8 12" id="KW-0347">Helicase</keyword>
<dbReference type="GO" id="GO:0005524">
    <property type="term" value="F:ATP binding"/>
    <property type="evidence" value="ECO:0007669"/>
    <property type="project" value="UniProtKB-KW"/>
</dbReference>
<feature type="compositionally biased region" description="Polar residues" evidence="13">
    <location>
        <begin position="28"/>
        <end position="39"/>
    </location>
</feature>
<dbReference type="SMART" id="SM00487">
    <property type="entry name" value="DEXDc"/>
    <property type="match status" value="1"/>
</dbReference>
<dbReference type="CDD" id="cd00268">
    <property type="entry name" value="DEADc"/>
    <property type="match status" value="1"/>
</dbReference>
<evidence type="ECO:0000256" key="11">
    <source>
        <dbReference type="ARBA" id="ARBA00037449"/>
    </source>
</evidence>
<evidence type="ECO:0000256" key="7">
    <source>
        <dbReference type="ARBA" id="ARBA00022801"/>
    </source>
</evidence>
<evidence type="ECO:0000259" key="15">
    <source>
        <dbReference type="PROSITE" id="PS51194"/>
    </source>
</evidence>
<dbReference type="Pfam" id="PF00271">
    <property type="entry name" value="Helicase_C"/>
    <property type="match status" value="1"/>
</dbReference>
<dbReference type="PROSITE" id="PS51192">
    <property type="entry name" value="HELICASE_ATP_BIND_1"/>
    <property type="match status" value="1"/>
</dbReference>
<evidence type="ECO:0000256" key="12">
    <source>
        <dbReference type="RuleBase" id="RU000492"/>
    </source>
</evidence>
<keyword evidence="7 12" id="KW-0378">Hydrolase</keyword>
<evidence type="ECO:0000256" key="13">
    <source>
        <dbReference type="SAM" id="MobiDB-lite"/>
    </source>
</evidence>
<dbReference type="InterPro" id="IPR014001">
    <property type="entry name" value="Helicase_ATP-bd"/>
</dbReference>
<evidence type="ECO:0000256" key="6">
    <source>
        <dbReference type="ARBA" id="ARBA00022741"/>
    </source>
</evidence>
<evidence type="ECO:0000256" key="8">
    <source>
        <dbReference type="ARBA" id="ARBA00022806"/>
    </source>
</evidence>
<sequence length="595" mass="63999">MSSAEIKPKKLKKSKGAFGKNGVDPRVQPTSDGSASATPEPTKKDKKRKAEETVAEESAPSTTEDVDDEAAKKEKKRLKKEKKAAKAAGSVESVDVVDSTPKADAVVTEAALEQPPAKKSKKDKKKKESEPESAQPVASSSNLMDSSLTAASQAYLKEHNITLSQPFNPLLEMSSIPISAKLAPALKAFSKPTPIQACSWPALFTGKDVVGIAETGSGKTLGFGIPAMQHVIATAASSGKPVAASPQVLIVSPTRELALQTAETLSSLCELLGYKCVCLFGGMPKTQQIQELRQPGLKVVVGTPGRILDLVNDGAVKFDKVDYMVLDEADRMLDKGFENDIRQIIGQTPTAGRQTLMFSATWPESVRQLAATFMKTPVRITVGSDELSANTRVEQNIEVFDTSRDKDPRLLSLLRSHSAAYAGGNSKVPLRILVFALYKKEATRLEQTIRRAGFKVAGLHGDMGQKERMSALEGFKSGEVGVLVATDVAARGLDIPDVSLVINVTFPLTVEDYIHRIGRTGRGGKLGKSVTFFTGENHETALAGEFMRVIRDAGAVVPKEMDRFPSTIKKKEHGSYGAFFKDISDAPAAKKIKFD</sequence>
<evidence type="ECO:0000256" key="10">
    <source>
        <dbReference type="ARBA" id="ARBA00023242"/>
    </source>
</evidence>
<keyword evidence="5" id="KW-0698">rRNA processing</keyword>